<accession>A0ACC0WI23</accession>
<sequence length="128" mass="14280">MGRAGSFALGAGFIVLLLTFFYYLSPDSALWIYPLSRILGMNNSIIMVKSVCLKGDLQWQDVPQEDGAFLRQVYCILPSVKALLGLCTMRFMRIEGQDRLSRKSNQCFQHDLETLQAGSGTSSRYGSV</sequence>
<dbReference type="EMBL" id="CM047591">
    <property type="protein sequence ID" value="KAI9918503.1"/>
    <property type="molecule type" value="Genomic_DNA"/>
</dbReference>
<proteinExistence type="predicted"/>
<dbReference type="Proteomes" id="UP001163321">
    <property type="component" value="Chromosome 12"/>
</dbReference>
<organism evidence="1 2">
    <name type="scientific">Peronosclerospora sorghi</name>
    <dbReference type="NCBI Taxonomy" id="230839"/>
    <lineage>
        <taxon>Eukaryota</taxon>
        <taxon>Sar</taxon>
        <taxon>Stramenopiles</taxon>
        <taxon>Oomycota</taxon>
        <taxon>Peronosporomycetes</taxon>
        <taxon>Peronosporales</taxon>
        <taxon>Peronosporaceae</taxon>
        <taxon>Peronosclerospora</taxon>
    </lineage>
</organism>
<gene>
    <name evidence="1" type="ORF">PsorP6_011462</name>
</gene>
<evidence type="ECO:0000313" key="1">
    <source>
        <dbReference type="EMBL" id="KAI9918503.1"/>
    </source>
</evidence>
<name>A0ACC0WI23_9STRA</name>
<reference evidence="1 2" key="1">
    <citation type="journal article" date="2022" name="bioRxiv">
        <title>The genome of the oomycete Peronosclerospora sorghi, a cosmopolitan pathogen of maize and sorghum, is inflated with dispersed pseudogenes.</title>
        <authorList>
            <person name="Fletcher K."/>
            <person name="Martin F."/>
            <person name="Isakeit T."/>
            <person name="Cavanaugh K."/>
            <person name="Magill C."/>
            <person name="Michelmore R."/>
        </authorList>
    </citation>
    <scope>NUCLEOTIDE SEQUENCE [LARGE SCALE GENOMIC DNA]</scope>
    <source>
        <strain evidence="1">P6</strain>
    </source>
</reference>
<comment type="caution">
    <text evidence="1">The sequence shown here is derived from an EMBL/GenBank/DDBJ whole genome shotgun (WGS) entry which is preliminary data.</text>
</comment>
<protein>
    <submittedName>
        <fullName evidence="1">Uncharacterized protein</fullName>
    </submittedName>
</protein>
<keyword evidence="2" id="KW-1185">Reference proteome</keyword>
<evidence type="ECO:0000313" key="2">
    <source>
        <dbReference type="Proteomes" id="UP001163321"/>
    </source>
</evidence>